<protein>
    <submittedName>
        <fullName evidence="1">Uncharacterized protein</fullName>
    </submittedName>
</protein>
<comment type="caution">
    <text evidence="1">The sequence shown here is derived from an EMBL/GenBank/DDBJ whole genome shotgun (WGS) entry which is preliminary data.</text>
</comment>
<dbReference type="Proteomes" id="UP000728185">
    <property type="component" value="Unassembled WGS sequence"/>
</dbReference>
<gene>
    <name evidence="1" type="ORF">FBUS_09525</name>
</gene>
<organism evidence="1 2">
    <name type="scientific">Fasciolopsis buskii</name>
    <dbReference type="NCBI Taxonomy" id="27845"/>
    <lineage>
        <taxon>Eukaryota</taxon>
        <taxon>Metazoa</taxon>
        <taxon>Spiralia</taxon>
        <taxon>Lophotrochozoa</taxon>
        <taxon>Platyhelminthes</taxon>
        <taxon>Trematoda</taxon>
        <taxon>Digenea</taxon>
        <taxon>Plagiorchiida</taxon>
        <taxon>Echinostomata</taxon>
        <taxon>Echinostomatoidea</taxon>
        <taxon>Fasciolidae</taxon>
        <taxon>Fasciolopsis</taxon>
    </lineage>
</organism>
<dbReference type="EMBL" id="LUCM01005992">
    <property type="protein sequence ID" value="KAA0191959.1"/>
    <property type="molecule type" value="Genomic_DNA"/>
</dbReference>
<keyword evidence="2" id="KW-1185">Reference proteome</keyword>
<dbReference type="AlphaFoldDB" id="A0A8E0RUG8"/>
<evidence type="ECO:0000313" key="2">
    <source>
        <dbReference type="Proteomes" id="UP000728185"/>
    </source>
</evidence>
<name>A0A8E0RUG8_9TREM</name>
<evidence type="ECO:0000313" key="1">
    <source>
        <dbReference type="EMBL" id="KAA0191959.1"/>
    </source>
</evidence>
<accession>A0A8E0RUG8</accession>
<sequence length="78" mass="9546">MACCPNLDPVVCYRAVSLSELLMTRMRTLTTKWIQLDWRRFYDIFQWLTVTMEVRLGLLRWPREEVENLIRMIRLAKR</sequence>
<proteinExistence type="predicted"/>
<reference evidence="1" key="1">
    <citation type="submission" date="2019-05" db="EMBL/GenBank/DDBJ databases">
        <title>Annotation for the trematode Fasciolopsis buski.</title>
        <authorList>
            <person name="Choi Y.-J."/>
        </authorList>
    </citation>
    <scope>NUCLEOTIDE SEQUENCE</scope>
    <source>
        <strain evidence="1">HT</strain>
        <tissue evidence="1">Whole worm</tissue>
    </source>
</reference>